<keyword evidence="3" id="KW-0804">Transcription</keyword>
<gene>
    <name evidence="6" type="ORF">ACFSR6_03520</name>
</gene>
<evidence type="ECO:0000256" key="4">
    <source>
        <dbReference type="SAM" id="Phobius"/>
    </source>
</evidence>
<keyword evidence="4" id="KW-0812">Transmembrane</keyword>
<dbReference type="SUPFAM" id="SSF46785">
    <property type="entry name" value="Winged helix' DNA-binding domain"/>
    <property type="match status" value="1"/>
</dbReference>
<protein>
    <submittedName>
        <fullName evidence="6">Winged helix-turn-helix transcriptional regulator</fullName>
    </submittedName>
</protein>
<dbReference type="Pfam" id="PF01638">
    <property type="entry name" value="HxlR"/>
    <property type="match status" value="1"/>
</dbReference>
<keyword evidence="2" id="KW-0238">DNA-binding</keyword>
<dbReference type="EMBL" id="JBHULL010000003">
    <property type="protein sequence ID" value="MFD2581544.1"/>
    <property type="molecule type" value="Genomic_DNA"/>
</dbReference>
<dbReference type="PANTHER" id="PTHR33204">
    <property type="entry name" value="TRANSCRIPTIONAL REGULATOR, MARR FAMILY"/>
    <property type="match status" value="1"/>
</dbReference>
<keyword evidence="7" id="KW-1185">Reference proteome</keyword>
<evidence type="ECO:0000256" key="1">
    <source>
        <dbReference type="ARBA" id="ARBA00023015"/>
    </source>
</evidence>
<dbReference type="RefSeq" id="WP_379075002.1">
    <property type="nucleotide sequence ID" value="NZ_JBHULL010000003.1"/>
</dbReference>
<organism evidence="6 7">
    <name type="scientific">Pedobacter vanadiisoli</name>
    <dbReference type="NCBI Taxonomy" id="1761975"/>
    <lineage>
        <taxon>Bacteria</taxon>
        <taxon>Pseudomonadati</taxon>
        <taxon>Bacteroidota</taxon>
        <taxon>Sphingobacteriia</taxon>
        <taxon>Sphingobacteriales</taxon>
        <taxon>Sphingobacteriaceae</taxon>
        <taxon>Pedobacter</taxon>
    </lineage>
</organism>
<dbReference type="Proteomes" id="UP001597461">
    <property type="component" value="Unassembled WGS sequence"/>
</dbReference>
<name>A0ABW5MIH8_9SPHI</name>
<evidence type="ECO:0000259" key="5">
    <source>
        <dbReference type="PROSITE" id="PS51118"/>
    </source>
</evidence>
<keyword evidence="1" id="KW-0805">Transcription regulation</keyword>
<evidence type="ECO:0000256" key="2">
    <source>
        <dbReference type="ARBA" id="ARBA00023125"/>
    </source>
</evidence>
<proteinExistence type="predicted"/>
<keyword evidence="4" id="KW-0472">Membrane</keyword>
<feature type="domain" description="HTH hxlR-type" evidence="5">
    <location>
        <begin position="21"/>
        <end position="119"/>
    </location>
</feature>
<dbReference type="Gene3D" id="1.10.10.10">
    <property type="entry name" value="Winged helix-like DNA-binding domain superfamily/Winged helix DNA-binding domain"/>
    <property type="match status" value="1"/>
</dbReference>
<evidence type="ECO:0000313" key="7">
    <source>
        <dbReference type="Proteomes" id="UP001597461"/>
    </source>
</evidence>
<reference evidence="7" key="1">
    <citation type="journal article" date="2019" name="Int. J. Syst. Evol. Microbiol.">
        <title>The Global Catalogue of Microorganisms (GCM) 10K type strain sequencing project: providing services to taxonomists for standard genome sequencing and annotation.</title>
        <authorList>
            <consortium name="The Broad Institute Genomics Platform"/>
            <consortium name="The Broad Institute Genome Sequencing Center for Infectious Disease"/>
            <person name="Wu L."/>
            <person name="Ma J."/>
        </authorList>
    </citation>
    <scope>NUCLEOTIDE SEQUENCE [LARGE SCALE GENOMIC DNA]</scope>
    <source>
        <strain evidence="7">KCTC 42866</strain>
    </source>
</reference>
<dbReference type="PROSITE" id="PS51118">
    <property type="entry name" value="HTH_HXLR"/>
    <property type="match status" value="1"/>
</dbReference>
<keyword evidence="4" id="KW-1133">Transmembrane helix</keyword>
<dbReference type="InterPro" id="IPR036388">
    <property type="entry name" value="WH-like_DNA-bd_sf"/>
</dbReference>
<evidence type="ECO:0000256" key="3">
    <source>
        <dbReference type="ARBA" id="ARBA00023163"/>
    </source>
</evidence>
<dbReference type="PANTHER" id="PTHR33204:SF29">
    <property type="entry name" value="TRANSCRIPTIONAL REGULATOR"/>
    <property type="match status" value="1"/>
</dbReference>
<dbReference type="InterPro" id="IPR036390">
    <property type="entry name" value="WH_DNA-bd_sf"/>
</dbReference>
<accession>A0ABW5MIH8</accession>
<evidence type="ECO:0000313" key="6">
    <source>
        <dbReference type="EMBL" id="MFD2581544.1"/>
    </source>
</evidence>
<feature type="transmembrane region" description="Helical" evidence="4">
    <location>
        <begin position="24"/>
        <end position="44"/>
    </location>
</feature>
<comment type="caution">
    <text evidence="6">The sequence shown here is derived from an EMBL/GenBank/DDBJ whole genome shotgun (WGS) entry which is preliminary data.</text>
</comment>
<sequence>MSKIKETSTNYANKQALADECLEVYAANIIGGQWALVICSWLMNGKLRFGELKKHLPNITERMLTLQLRKLEADKIVKRTIYAEVPLRVEYELTPIGYELRSIINELEKWGIKHKTLVELKPPHLCHSEITAQG</sequence>
<dbReference type="InterPro" id="IPR002577">
    <property type="entry name" value="HTH_HxlR"/>
</dbReference>